<dbReference type="EMBL" id="CYGY02000075">
    <property type="protein sequence ID" value="SIT50088.1"/>
    <property type="molecule type" value="Genomic_DNA"/>
</dbReference>
<protein>
    <submittedName>
        <fullName evidence="2">Uncharacterized protein</fullName>
    </submittedName>
</protein>
<dbReference type="AlphaFoldDB" id="A0A1N7SRQ7"/>
<name>A0A1N7SRQ7_9BURK</name>
<organism evidence="2 3">
    <name type="scientific">Paraburkholderia piptadeniae</name>
    <dbReference type="NCBI Taxonomy" id="1701573"/>
    <lineage>
        <taxon>Bacteria</taxon>
        <taxon>Pseudomonadati</taxon>
        <taxon>Pseudomonadota</taxon>
        <taxon>Betaproteobacteria</taxon>
        <taxon>Burkholderiales</taxon>
        <taxon>Burkholderiaceae</taxon>
        <taxon>Paraburkholderia</taxon>
    </lineage>
</organism>
<evidence type="ECO:0000313" key="3">
    <source>
        <dbReference type="Proteomes" id="UP000195569"/>
    </source>
</evidence>
<feature type="region of interest" description="Disordered" evidence="1">
    <location>
        <begin position="45"/>
        <end position="79"/>
    </location>
</feature>
<feature type="compositionally biased region" description="Polar residues" evidence="1">
    <location>
        <begin position="60"/>
        <end position="73"/>
    </location>
</feature>
<keyword evidence="3" id="KW-1185">Reference proteome</keyword>
<accession>A0A1N7SRQ7</accession>
<sequence length="79" mass="8805">MTLCAAIAKFASALGDSCWRLKSIGRQGEVTPRISRTLKCLRRAESLRKQPQTSKRKSGDNVTINVTSPPRCTTRQESR</sequence>
<evidence type="ECO:0000313" key="2">
    <source>
        <dbReference type="EMBL" id="SIT50088.1"/>
    </source>
</evidence>
<comment type="caution">
    <text evidence="2">The sequence shown here is derived from an EMBL/GenBank/DDBJ whole genome shotgun (WGS) entry which is preliminary data.</text>
</comment>
<proteinExistence type="predicted"/>
<dbReference type="Proteomes" id="UP000195569">
    <property type="component" value="Unassembled WGS sequence"/>
</dbReference>
<gene>
    <name evidence="2" type="ORF">BN2476_750031</name>
</gene>
<evidence type="ECO:0000256" key="1">
    <source>
        <dbReference type="SAM" id="MobiDB-lite"/>
    </source>
</evidence>
<reference evidence="2" key="1">
    <citation type="submission" date="2016-12" db="EMBL/GenBank/DDBJ databases">
        <authorList>
            <person name="Moulin L."/>
        </authorList>
    </citation>
    <scope>NUCLEOTIDE SEQUENCE [LARGE SCALE GENOMIC DNA]</scope>
    <source>
        <strain evidence="2">STM 7183</strain>
    </source>
</reference>